<dbReference type="EMBL" id="JAXAVX010000001">
    <property type="protein sequence ID" value="MDX8150611.1"/>
    <property type="molecule type" value="Genomic_DNA"/>
</dbReference>
<dbReference type="InterPro" id="IPR036320">
    <property type="entry name" value="Glycosyl_Trfase_fam3_N_dom_sf"/>
</dbReference>
<feature type="binding site" evidence="5">
    <location>
        <position position="228"/>
    </location>
    <ligand>
        <name>Mg(2+)</name>
        <dbReference type="ChEBI" id="CHEBI:18420"/>
        <label>2</label>
    </ligand>
</feature>
<feature type="binding site" evidence="5">
    <location>
        <position position="229"/>
    </location>
    <ligand>
        <name>Mg(2+)</name>
        <dbReference type="ChEBI" id="CHEBI:18420"/>
        <label>1</label>
    </ligand>
</feature>
<feature type="binding site" evidence="5">
    <location>
        <position position="169"/>
    </location>
    <ligand>
        <name>anthranilate</name>
        <dbReference type="ChEBI" id="CHEBI:16567"/>
        <label>2</label>
    </ligand>
</feature>
<comment type="function">
    <text evidence="5">Catalyzes the transfer of the phosphoribosyl group of 5-phosphorylribose-1-pyrophosphate (PRPP) to anthranilate to yield N-(5'-phosphoribosyl)-anthranilate (PRA).</text>
</comment>
<dbReference type="HAMAP" id="MF_00211">
    <property type="entry name" value="TrpD"/>
    <property type="match status" value="1"/>
</dbReference>
<feature type="binding site" evidence="5">
    <location>
        <position position="95"/>
    </location>
    <ligand>
        <name>Mg(2+)</name>
        <dbReference type="ChEBI" id="CHEBI:18420"/>
        <label>1</label>
    </ligand>
</feature>
<dbReference type="Proteomes" id="UP001277761">
    <property type="component" value="Unassembled WGS sequence"/>
</dbReference>
<evidence type="ECO:0000256" key="5">
    <source>
        <dbReference type="HAMAP-Rule" id="MF_00211"/>
    </source>
</evidence>
<comment type="caution">
    <text evidence="5">Lacks conserved residue(s) required for the propagation of feature annotation.</text>
</comment>
<comment type="subunit">
    <text evidence="5">Homodimer.</text>
</comment>
<feature type="domain" description="Glycosyl transferase family 3 N-terminal" evidence="7">
    <location>
        <begin position="8"/>
        <end position="69"/>
    </location>
</feature>
<keyword evidence="5" id="KW-0028">Amino-acid biosynthesis</keyword>
<feature type="binding site" evidence="5">
    <location>
        <position position="229"/>
    </location>
    <ligand>
        <name>Mg(2+)</name>
        <dbReference type="ChEBI" id="CHEBI:18420"/>
        <label>2</label>
    </ligand>
</feature>
<comment type="similarity">
    <text evidence="5">Belongs to the anthranilate phosphoribosyltransferase family.</text>
</comment>
<evidence type="ECO:0000256" key="2">
    <source>
        <dbReference type="ARBA" id="ARBA00022679"/>
    </source>
</evidence>
<dbReference type="Gene3D" id="3.40.1030.10">
    <property type="entry name" value="Nucleoside phosphorylase/phosphoribosyltransferase catalytic domain"/>
    <property type="match status" value="1"/>
</dbReference>
<keyword evidence="5" id="KW-0460">Magnesium</keyword>
<dbReference type="PANTHER" id="PTHR43285">
    <property type="entry name" value="ANTHRANILATE PHOSPHORIBOSYLTRANSFERASE"/>
    <property type="match status" value="1"/>
</dbReference>
<evidence type="ECO:0000256" key="4">
    <source>
        <dbReference type="ARBA" id="ARBA00023141"/>
    </source>
</evidence>
<evidence type="ECO:0000313" key="8">
    <source>
        <dbReference type="EMBL" id="MDX8150611.1"/>
    </source>
</evidence>
<name>A0ABU4VFK5_9ACTN</name>
<evidence type="ECO:0000259" key="6">
    <source>
        <dbReference type="Pfam" id="PF00591"/>
    </source>
</evidence>
<evidence type="ECO:0000256" key="1">
    <source>
        <dbReference type="ARBA" id="ARBA00022676"/>
    </source>
</evidence>
<comment type="catalytic activity">
    <reaction evidence="5">
        <text>N-(5-phospho-beta-D-ribosyl)anthranilate + diphosphate = 5-phospho-alpha-D-ribose 1-diphosphate + anthranilate</text>
        <dbReference type="Rhea" id="RHEA:11768"/>
        <dbReference type="ChEBI" id="CHEBI:16567"/>
        <dbReference type="ChEBI" id="CHEBI:18277"/>
        <dbReference type="ChEBI" id="CHEBI:33019"/>
        <dbReference type="ChEBI" id="CHEBI:58017"/>
        <dbReference type="EC" id="2.4.2.18"/>
    </reaction>
</comment>
<feature type="binding site" evidence="5">
    <location>
        <position position="91"/>
    </location>
    <ligand>
        <name>5-phospho-alpha-D-ribose 1-diphosphate</name>
        <dbReference type="ChEBI" id="CHEBI:58017"/>
    </ligand>
</feature>
<evidence type="ECO:0000259" key="7">
    <source>
        <dbReference type="Pfam" id="PF02885"/>
    </source>
</evidence>
<dbReference type="NCBIfam" id="TIGR01245">
    <property type="entry name" value="trpD"/>
    <property type="match status" value="1"/>
</dbReference>
<proteinExistence type="inferred from homology"/>
<protein>
    <recommendedName>
        <fullName evidence="5">Anthranilate phosphoribosyltransferase</fullName>
        <ecNumber evidence="5">2.4.2.18</ecNumber>
    </recommendedName>
</protein>
<keyword evidence="5" id="KW-0479">Metal-binding</keyword>
<dbReference type="InterPro" id="IPR035902">
    <property type="entry name" value="Nuc_phospho_transferase"/>
</dbReference>
<feature type="binding site" evidence="5">
    <location>
        <begin position="93"/>
        <end position="96"/>
    </location>
    <ligand>
        <name>5-phospho-alpha-D-ribose 1-diphosphate</name>
        <dbReference type="ChEBI" id="CHEBI:58017"/>
    </ligand>
</feature>
<gene>
    <name evidence="5 8" type="primary">trpD</name>
    <name evidence="8" type="ORF">SK069_03315</name>
</gene>
<comment type="pathway">
    <text evidence="5">Amino-acid biosynthesis; L-tryptophan biosynthesis; L-tryptophan from chorismate: step 2/5.</text>
</comment>
<dbReference type="InterPro" id="IPR005940">
    <property type="entry name" value="Anthranilate_Pribosyl_Tfrase"/>
</dbReference>
<dbReference type="SUPFAM" id="SSF47648">
    <property type="entry name" value="Nucleoside phosphorylase/phosphoribosyltransferase N-terminal domain"/>
    <property type="match status" value="1"/>
</dbReference>
<dbReference type="EC" id="2.4.2.18" evidence="5"/>
<dbReference type="SUPFAM" id="SSF52418">
    <property type="entry name" value="Nucleoside phosphorylase/phosphoribosyltransferase catalytic domain"/>
    <property type="match status" value="1"/>
</dbReference>
<keyword evidence="4 5" id="KW-0057">Aromatic amino acid biosynthesis</keyword>
<dbReference type="RefSeq" id="WP_319952756.1">
    <property type="nucleotide sequence ID" value="NZ_JAXAVX010000001.1"/>
</dbReference>
<keyword evidence="1 5" id="KW-0328">Glycosyltransferase</keyword>
<feature type="domain" description="Glycosyl transferase family 3" evidence="6">
    <location>
        <begin position="78"/>
        <end position="326"/>
    </location>
</feature>
<keyword evidence="2 5" id="KW-0808">Transferase</keyword>
<feature type="binding site" evidence="5">
    <location>
        <position position="114"/>
    </location>
    <ligand>
        <name>anthranilate</name>
        <dbReference type="ChEBI" id="CHEBI:16567"/>
        <label>1</label>
    </ligand>
</feature>
<organism evidence="8 9">
    <name type="scientific">Patulibacter brassicae</name>
    <dbReference type="NCBI Taxonomy" id="1705717"/>
    <lineage>
        <taxon>Bacteria</taxon>
        <taxon>Bacillati</taxon>
        <taxon>Actinomycetota</taxon>
        <taxon>Thermoleophilia</taxon>
        <taxon>Solirubrobacterales</taxon>
        <taxon>Patulibacteraceae</taxon>
        <taxon>Patulibacter</taxon>
    </lineage>
</organism>
<keyword evidence="3 5" id="KW-0822">Tryptophan biosynthesis</keyword>
<dbReference type="InterPro" id="IPR000312">
    <property type="entry name" value="Glycosyl_Trfase_fam3"/>
</dbReference>
<keyword evidence="9" id="KW-1185">Reference proteome</keyword>
<feature type="binding site" evidence="5">
    <location>
        <position position="84"/>
    </location>
    <ligand>
        <name>5-phospho-alpha-D-ribose 1-diphosphate</name>
        <dbReference type="ChEBI" id="CHEBI:58017"/>
    </ligand>
</feature>
<evidence type="ECO:0000313" key="9">
    <source>
        <dbReference type="Proteomes" id="UP001277761"/>
    </source>
</evidence>
<feature type="binding site" evidence="5">
    <location>
        <position position="84"/>
    </location>
    <ligand>
        <name>anthranilate</name>
        <dbReference type="ChEBI" id="CHEBI:16567"/>
        <label>1</label>
    </ligand>
</feature>
<dbReference type="PANTHER" id="PTHR43285:SF2">
    <property type="entry name" value="ANTHRANILATE PHOSPHORIBOSYLTRANSFERASE"/>
    <property type="match status" value="1"/>
</dbReference>
<accession>A0ABU4VFK5</accession>
<dbReference type="Gene3D" id="1.20.970.10">
    <property type="entry name" value="Transferase, Pyrimidine Nucleoside Phosphorylase, Chain C"/>
    <property type="match status" value="1"/>
</dbReference>
<sequence>MPHPVLTPAIERVASGEHLDLEAAQRVLDVIMAGEASHVEIAGFLIALRAKGETPDEIAGLAAAMRSHAATVTTSREGLVDIVGTGGGALTFNVSTTAALVIAGAGCAVAKHGNRSATSKSGAADLLEALGAAIELDAAQVGTVIDELGFGFLFAPRHHAATRYVIPVRKELAVRTVFNVLGPLTSPAGAPRQVIGVGYPDVIERMAEAVHRLGTEHALLVRSEDGLDELSIAAPSTVLAVTPDGIERRRVTPQELGVTSHPLDAVRGATPAENAEVSRRVLDGEPGAALELVVANAGAGIFVGGGADSLAAGVERARESIASGAAAGVLERYVARTNQLASGAGTTEAPAGGRVGGTVS</sequence>
<comment type="cofactor">
    <cofactor evidence="5">
        <name>Mg(2+)</name>
        <dbReference type="ChEBI" id="CHEBI:18420"/>
    </cofactor>
    <text evidence="5">Binds 2 magnesium ions per monomer.</text>
</comment>
<dbReference type="InterPro" id="IPR017459">
    <property type="entry name" value="Glycosyl_Trfase_fam3_N_dom"/>
</dbReference>
<feature type="binding site" evidence="5">
    <location>
        <position position="123"/>
    </location>
    <ligand>
        <name>5-phospho-alpha-D-ribose 1-diphosphate</name>
        <dbReference type="ChEBI" id="CHEBI:58017"/>
    </ligand>
</feature>
<dbReference type="GO" id="GO:0004048">
    <property type="term" value="F:anthranilate phosphoribosyltransferase activity"/>
    <property type="evidence" value="ECO:0007669"/>
    <property type="project" value="UniProtKB-EC"/>
</dbReference>
<comment type="caution">
    <text evidence="8">The sequence shown here is derived from an EMBL/GenBank/DDBJ whole genome shotgun (WGS) entry which is preliminary data.</text>
</comment>
<dbReference type="Pfam" id="PF02885">
    <property type="entry name" value="Glycos_trans_3N"/>
    <property type="match status" value="1"/>
</dbReference>
<reference evidence="8 9" key="1">
    <citation type="submission" date="2023-11" db="EMBL/GenBank/DDBJ databases">
        <authorList>
            <person name="Xu M."/>
            <person name="Jiang T."/>
        </authorList>
    </citation>
    <scope>NUCLEOTIDE SEQUENCE [LARGE SCALE GENOMIC DNA]</scope>
    <source>
        <strain evidence="8 9">SD</strain>
    </source>
</reference>
<feature type="binding site" evidence="5">
    <location>
        <begin position="111"/>
        <end position="119"/>
    </location>
    <ligand>
        <name>5-phospho-alpha-D-ribose 1-diphosphate</name>
        <dbReference type="ChEBI" id="CHEBI:58017"/>
    </ligand>
</feature>
<dbReference type="Pfam" id="PF00591">
    <property type="entry name" value="Glycos_transf_3"/>
    <property type="match status" value="1"/>
</dbReference>
<evidence type="ECO:0000256" key="3">
    <source>
        <dbReference type="ARBA" id="ARBA00022822"/>
    </source>
</evidence>